<dbReference type="Proteomes" id="UP000316256">
    <property type="component" value="Unassembled WGS sequence"/>
</dbReference>
<proteinExistence type="inferred from homology"/>
<evidence type="ECO:0000256" key="6">
    <source>
        <dbReference type="SAM" id="Phobius"/>
    </source>
</evidence>
<feature type="chain" id="PRO_5021982269" evidence="7">
    <location>
        <begin position="28"/>
        <end position="606"/>
    </location>
</feature>
<comment type="caution">
    <text evidence="8">The sequence shown here is derived from an EMBL/GenBank/DDBJ whole genome shotgun (WGS) entry which is preliminary data.</text>
</comment>
<evidence type="ECO:0000256" key="1">
    <source>
        <dbReference type="ARBA" id="ARBA00010648"/>
    </source>
</evidence>
<keyword evidence="7" id="KW-0732">Signal</keyword>
<evidence type="ECO:0000256" key="5">
    <source>
        <dbReference type="ARBA" id="ARBA00023157"/>
    </source>
</evidence>
<dbReference type="Pfam" id="PF00960">
    <property type="entry name" value="Neocarzinostat"/>
    <property type="match status" value="1"/>
</dbReference>
<evidence type="ECO:0000256" key="7">
    <source>
        <dbReference type="SAM" id="SignalP"/>
    </source>
</evidence>
<keyword evidence="6" id="KW-0472">Membrane</keyword>
<evidence type="ECO:0000256" key="2">
    <source>
        <dbReference type="ARBA" id="ARBA00022529"/>
    </source>
</evidence>
<evidence type="ECO:0000256" key="4">
    <source>
        <dbReference type="ARBA" id="ARBA00023125"/>
    </source>
</evidence>
<keyword evidence="9" id="KW-1185">Reference proteome</keyword>
<dbReference type="RefSeq" id="WP_142101006.1">
    <property type="nucleotide sequence ID" value="NZ_VIGH01000007.1"/>
</dbReference>
<evidence type="ECO:0000256" key="3">
    <source>
        <dbReference type="ARBA" id="ARBA00023022"/>
    </source>
</evidence>
<name>A0A541B3Z5_9NOCA</name>
<reference evidence="8 9" key="1">
    <citation type="submission" date="2019-06" db="EMBL/GenBank/DDBJ databases">
        <title>Rhodococcus spaelei sp. nov., isolated from a cave.</title>
        <authorList>
            <person name="Lee S.D."/>
        </authorList>
    </citation>
    <scope>NUCLEOTIDE SEQUENCE [LARGE SCALE GENOMIC DNA]</scope>
    <source>
        <strain evidence="8 9">C9-5</strain>
    </source>
</reference>
<accession>A0A541B3Z5</accession>
<dbReference type="AlphaFoldDB" id="A0A541B3Z5"/>
<dbReference type="InterPro" id="IPR002186">
    <property type="entry name" value="Neocarzinostatin_fam"/>
</dbReference>
<keyword evidence="4" id="KW-0238">DNA-binding</keyword>
<dbReference type="GO" id="GO:0042742">
    <property type="term" value="P:defense response to bacterium"/>
    <property type="evidence" value="ECO:0007669"/>
    <property type="project" value="UniProtKB-KW"/>
</dbReference>
<keyword evidence="6" id="KW-0812">Transmembrane</keyword>
<dbReference type="EMBL" id="VIGH01000007">
    <property type="protein sequence ID" value="TQF67042.1"/>
    <property type="molecule type" value="Genomic_DNA"/>
</dbReference>
<sequence>MRVFGRVAVATAVVAMSAAMPLGVAQAQEIPFGSSSGGVSIGPVDVDFGPGTGALTLSRSTGLGTGDAVTVSGTGFKPNTPLYLAQTVAKPAIGFPTTYGQESKVTTDAAGAFTVDVEVARTFKGVDCLRTDCFVATFAAFPSIFTDRSQDVWNPISFASDAEVAAEGSGAAPGSGGPVTTVAKTSGISAAGKTIRISGTGFSAAGAGIYVGLAETAKYNPMNADSFAATVYVRSSEITGGAWTVDLPVQARVGDTDCLARPCAIYTLAAHGSADRSQDTVTAVTFDSAGAPAVTPTATPTPAGTPVVSASRTARLDAAGDTVTVSGTGFSTGGPGIYVGVAQSDRFSTTDASAFQDAKYIRTSDMSGGAWSTTLNVTGAFGDSDCTRNACAIYTLAAHGSADRSQDTATPITFVGTAAPTTAKAPAPAGTAAVSASKSEGISAAGEKVTVTGTGFSGAGAGIYVGLIQDDHYSATDASAWMTTAYLTPDKIVDGRWSTELELTAVHGDSDCTRNACSIYTVAAHGSADRSQDTRTPVTFGVAPAAATTSPVPTTTSSPDVVTLADTQAATGSDDDSDSTALIVVGVAAVVVAAVGGGAYALRRRS</sequence>
<comment type="similarity">
    <text evidence="1">Belongs to the neocarzinostatin family.</text>
</comment>
<keyword evidence="5" id="KW-1015">Disulfide bond</keyword>
<evidence type="ECO:0000313" key="8">
    <source>
        <dbReference type="EMBL" id="TQF67042.1"/>
    </source>
</evidence>
<dbReference type="Gene3D" id="2.60.40.230">
    <property type="entry name" value="Neocarzinostatin-like"/>
    <property type="match status" value="4"/>
</dbReference>
<organism evidence="8 9">
    <name type="scientific">Rhodococcus spelaei</name>
    <dbReference type="NCBI Taxonomy" id="2546320"/>
    <lineage>
        <taxon>Bacteria</taxon>
        <taxon>Bacillati</taxon>
        <taxon>Actinomycetota</taxon>
        <taxon>Actinomycetes</taxon>
        <taxon>Mycobacteriales</taxon>
        <taxon>Nocardiaceae</taxon>
        <taxon>Rhodococcus</taxon>
    </lineage>
</organism>
<keyword evidence="6" id="KW-1133">Transmembrane helix</keyword>
<gene>
    <name evidence="8" type="ORF">FK531_15805</name>
</gene>
<evidence type="ECO:0000313" key="9">
    <source>
        <dbReference type="Proteomes" id="UP000316256"/>
    </source>
</evidence>
<keyword evidence="2" id="KW-0929">Antimicrobial</keyword>
<dbReference type="GO" id="GO:0003677">
    <property type="term" value="F:DNA binding"/>
    <property type="evidence" value="ECO:0007669"/>
    <property type="project" value="UniProtKB-KW"/>
</dbReference>
<dbReference type="SUPFAM" id="SSF49319">
    <property type="entry name" value="Actinoxanthin-like"/>
    <property type="match status" value="4"/>
</dbReference>
<keyword evidence="3" id="KW-0044">Antibiotic</keyword>
<feature type="transmembrane region" description="Helical" evidence="6">
    <location>
        <begin position="581"/>
        <end position="602"/>
    </location>
</feature>
<feature type="signal peptide" evidence="7">
    <location>
        <begin position="1"/>
        <end position="27"/>
    </location>
</feature>
<dbReference type="OrthoDB" id="4451361at2"/>
<protein>
    <submittedName>
        <fullName evidence="8">Uncharacterized protein</fullName>
    </submittedName>
</protein>
<dbReference type="InterPro" id="IPR027273">
    <property type="entry name" value="Neocarzinostatin-like"/>
</dbReference>